<accession>A0A9Q1N1F5</accession>
<dbReference type="Proteomes" id="UP001152561">
    <property type="component" value="Unassembled WGS sequence"/>
</dbReference>
<gene>
    <name evidence="1" type="ORF">K7X08_010276</name>
</gene>
<dbReference type="AlphaFoldDB" id="A0A9Q1N1F5"/>
<protein>
    <submittedName>
        <fullName evidence="1">Uncharacterized protein</fullName>
    </submittedName>
</protein>
<organism evidence="1 2">
    <name type="scientific">Anisodus acutangulus</name>
    <dbReference type="NCBI Taxonomy" id="402998"/>
    <lineage>
        <taxon>Eukaryota</taxon>
        <taxon>Viridiplantae</taxon>
        <taxon>Streptophyta</taxon>
        <taxon>Embryophyta</taxon>
        <taxon>Tracheophyta</taxon>
        <taxon>Spermatophyta</taxon>
        <taxon>Magnoliopsida</taxon>
        <taxon>eudicotyledons</taxon>
        <taxon>Gunneridae</taxon>
        <taxon>Pentapetalae</taxon>
        <taxon>asterids</taxon>
        <taxon>lamiids</taxon>
        <taxon>Solanales</taxon>
        <taxon>Solanaceae</taxon>
        <taxon>Solanoideae</taxon>
        <taxon>Hyoscyameae</taxon>
        <taxon>Anisodus</taxon>
    </lineage>
</organism>
<reference evidence="2" key="1">
    <citation type="journal article" date="2023" name="Proc. Natl. Acad. Sci. U.S.A.">
        <title>Genomic and structural basis for evolution of tropane alkaloid biosynthesis.</title>
        <authorList>
            <person name="Wanga Y.-J."/>
            <person name="Taina T."/>
            <person name="Yua J.-Y."/>
            <person name="Lia J."/>
            <person name="Xua B."/>
            <person name="Chenc J."/>
            <person name="D'Auriad J.C."/>
            <person name="Huanga J.-P."/>
            <person name="Huanga S.-X."/>
        </authorList>
    </citation>
    <scope>NUCLEOTIDE SEQUENCE [LARGE SCALE GENOMIC DNA]</scope>
    <source>
        <strain evidence="2">cv. KIB-2019</strain>
    </source>
</reference>
<proteinExistence type="predicted"/>
<name>A0A9Q1N1F5_9SOLA</name>
<dbReference type="EMBL" id="JAJAGQ010000001">
    <property type="protein sequence ID" value="KAJ8573765.1"/>
    <property type="molecule type" value="Genomic_DNA"/>
</dbReference>
<evidence type="ECO:0000313" key="2">
    <source>
        <dbReference type="Proteomes" id="UP001152561"/>
    </source>
</evidence>
<comment type="caution">
    <text evidence="1">The sequence shown here is derived from an EMBL/GenBank/DDBJ whole genome shotgun (WGS) entry which is preliminary data.</text>
</comment>
<sequence length="77" mass="8711">MEKARNFPCPLNFATFKIRQPQNKFLLLTIFFLSLSSWSSTTFFLHCSVSWLGGEDGSDPGSICAMADENDKELNRC</sequence>
<evidence type="ECO:0000313" key="1">
    <source>
        <dbReference type="EMBL" id="KAJ8573765.1"/>
    </source>
</evidence>
<keyword evidence="2" id="KW-1185">Reference proteome</keyword>